<dbReference type="InterPro" id="IPR052161">
    <property type="entry name" value="Mycobact_Acyl-CoA_DH"/>
</dbReference>
<dbReference type="SUPFAM" id="SSF56645">
    <property type="entry name" value="Acyl-CoA dehydrogenase NM domain-like"/>
    <property type="match status" value="1"/>
</dbReference>
<evidence type="ECO:0000256" key="1">
    <source>
        <dbReference type="ARBA" id="ARBA00001974"/>
    </source>
</evidence>
<evidence type="ECO:0000256" key="4">
    <source>
        <dbReference type="ARBA" id="ARBA00022827"/>
    </source>
</evidence>
<dbReference type="PANTHER" id="PTHR43292">
    <property type="entry name" value="ACYL-COA DEHYDROGENASE"/>
    <property type="match status" value="1"/>
</dbReference>
<evidence type="ECO:0000259" key="7">
    <source>
        <dbReference type="Pfam" id="PF00441"/>
    </source>
</evidence>
<dbReference type="InterPro" id="IPR037069">
    <property type="entry name" value="AcylCoA_DH/ox_N_sf"/>
</dbReference>
<dbReference type="GO" id="GO:0050660">
    <property type="term" value="F:flavin adenine dinucleotide binding"/>
    <property type="evidence" value="ECO:0007669"/>
    <property type="project" value="InterPro"/>
</dbReference>
<dbReference type="Pfam" id="PF02771">
    <property type="entry name" value="Acyl-CoA_dh_N"/>
    <property type="match status" value="1"/>
</dbReference>
<comment type="cofactor">
    <cofactor evidence="1 6">
        <name>FAD</name>
        <dbReference type="ChEBI" id="CHEBI:57692"/>
    </cofactor>
</comment>
<accession>A0A365HD10</accession>
<dbReference type="PANTHER" id="PTHR43292:SF4">
    <property type="entry name" value="ACYL-COA DEHYDROGENASE FADE34"/>
    <property type="match status" value="1"/>
</dbReference>
<feature type="domain" description="Acyl-CoA dehydrogenase/oxidase N-terminal" evidence="9">
    <location>
        <begin position="41"/>
        <end position="125"/>
    </location>
</feature>
<dbReference type="InterPro" id="IPR006091">
    <property type="entry name" value="Acyl-CoA_Oxase/DH_mid-dom"/>
</dbReference>
<dbReference type="Gene3D" id="1.20.140.10">
    <property type="entry name" value="Butyryl-CoA Dehydrogenase, subunit A, domain 3"/>
    <property type="match status" value="1"/>
</dbReference>
<dbReference type="Pfam" id="PF02770">
    <property type="entry name" value="Acyl-CoA_dh_M"/>
    <property type="match status" value="1"/>
</dbReference>
<keyword evidence="3 6" id="KW-0285">Flavoprotein</keyword>
<dbReference type="SUPFAM" id="SSF47203">
    <property type="entry name" value="Acyl-CoA dehydrogenase C-terminal domain-like"/>
    <property type="match status" value="1"/>
</dbReference>
<protein>
    <submittedName>
        <fullName evidence="10">Acyl-CoA dehydrogenase</fullName>
    </submittedName>
</protein>
<gene>
    <name evidence="10" type="ORF">DPM19_01670</name>
</gene>
<keyword evidence="11" id="KW-1185">Reference proteome</keyword>
<evidence type="ECO:0000259" key="8">
    <source>
        <dbReference type="Pfam" id="PF02770"/>
    </source>
</evidence>
<comment type="caution">
    <text evidence="10">The sequence shown here is derived from an EMBL/GenBank/DDBJ whole genome shotgun (WGS) entry which is preliminary data.</text>
</comment>
<evidence type="ECO:0000256" key="6">
    <source>
        <dbReference type="RuleBase" id="RU362125"/>
    </source>
</evidence>
<evidence type="ECO:0000259" key="9">
    <source>
        <dbReference type="Pfam" id="PF02771"/>
    </source>
</evidence>
<dbReference type="InterPro" id="IPR036250">
    <property type="entry name" value="AcylCo_DH-like_C"/>
</dbReference>
<comment type="similarity">
    <text evidence="2 6">Belongs to the acyl-CoA dehydrogenase family.</text>
</comment>
<keyword evidence="5 6" id="KW-0560">Oxidoreductase</keyword>
<feature type="domain" description="Acyl-CoA dehydrogenase/oxidase C-terminal" evidence="7">
    <location>
        <begin position="236"/>
        <end position="392"/>
    </location>
</feature>
<keyword evidence="4 6" id="KW-0274">FAD</keyword>
<evidence type="ECO:0000256" key="5">
    <source>
        <dbReference type="ARBA" id="ARBA00023002"/>
    </source>
</evidence>
<dbReference type="EMBL" id="QLYX01000001">
    <property type="protein sequence ID" value="RAY16902.1"/>
    <property type="molecule type" value="Genomic_DNA"/>
</dbReference>
<dbReference type="Pfam" id="PF00441">
    <property type="entry name" value="Acyl-CoA_dh_1"/>
    <property type="match status" value="1"/>
</dbReference>
<dbReference type="Proteomes" id="UP000251891">
    <property type="component" value="Unassembled WGS sequence"/>
</dbReference>
<evidence type="ECO:0000313" key="10">
    <source>
        <dbReference type="EMBL" id="RAY16902.1"/>
    </source>
</evidence>
<organism evidence="10 11">
    <name type="scientific">Actinomadura craniellae</name>
    <dbReference type="NCBI Taxonomy" id="2231787"/>
    <lineage>
        <taxon>Bacteria</taxon>
        <taxon>Bacillati</taxon>
        <taxon>Actinomycetota</taxon>
        <taxon>Actinomycetes</taxon>
        <taxon>Streptosporangiales</taxon>
        <taxon>Thermomonosporaceae</taxon>
        <taxon>Actinomadura</taxon>
    </lineage>
</organism>
<evidence type="ECO:0000313" key="11">
    <source>
        <dbReference type="Proteomes" id="UP000251891"/>
    </source>
</evidence>
<evidence type="ECO:0000256" key="3">
    <source>
        <dbReference type="ARBA" id="ARBA00022630"/>
    </source>
</evidence>
<dbReference type="FunFam" id="2.40.110.10:FF:000011">
    <property type="entry name" value="Acyl-CoA dehydrogenase FadE34"/>
    <property type="match status" value="1"/>
</dbReference>
<dbReference type="Gene3D" id="1.10.540.10">
    <property type="entry name" value="Acyl-CoA dehydrogenase/oxidase, N-terminal domain"/>
    <property type="match status" value="1"/>
</dbReference>
<dbReference type="InterPro" id="IPR009100">
    <property type="entry name" value="AcylCoA_DH/oxidase_NM_dom_sf"/>
</dbReference>
<evidence type="ECO:0000256" key="2">
    <source>
        <dbReference type="ARBA" id="ARBA00009347"/>
    </source>
</evidence>
<proteinExistence type="inferred from homology"/>
<dbReference type="InterPro" id="IPR013786">
    <property type="entry name" value="AcylCoA_DH/ox_N"/>
</dbReference>
<dbReference type="Gene3D" id="2.40.110.10">
    <property type="entry name" value="Butyryl-CoA Dehydrogenase, subunit A, domain 2"/>
    <property type="match status" value="1"/>
</dbReference>
<dbReference type="InterPro" id="IPR009075">
    <property type="entry name" value="AcylCo_DH/oxidase_C"/>
</dbReference>
<sequence>MTESTMESVESFRLRARAWLAENMPRQAGDEPPPLSDDDTSDWIRARELQRMLYAGGFAGICFPQEYGGLGLTRAHQQAFTEESIGYEMPLPLNIPTFAICAATLLDMGTEEQKRDRIGAAIRGEEVLCQFLSEPRGGSDLAGVTTRADRDGDGWILNGAKTWSTSAYAADWGLCLARTNWEVPKHRGLTMFLVPTKAPGVTMNRIRMVNGVREFCEEFFDDVWVPDSAVVGEVDAGWTVASRQLFHERNSMGGGSPYVSGRGHPRTVPKVTPLEIVRACGRTEDPRIRELVGEYLAMAAVQRQTSDRVTRAVGTGALDPAAVSLIRLLHAEGAQLSDDLAVRIAGAGVATGTGAEPGVAGRVAIGYLMRQSASLGGGSTEMARNVISERLLGMPREAAPDRDVPFKQVKQGR</sequence>
<dbReference type="GO" id="GO:0005886">
    <property type="term" value="C:plasma membrane"/>
    <property type="evidence" value="ECO:0007669"/>
    <property type="project" value="TreeGrafter"/>
</dbReference>
<dbReference type="GO" id="GO:0016627">
    <property type="term" value="F:oxidoreductase activity, acting on the CH-CH group of donors"/>
    <property type="evidence" value="ECO:0007669"/>
    <property type="project" value="InterPro"/>
</dbReference>
<dbReference type="InterPro" id="IPR046373">
    <property type="entry name" value="Acyl-CoA_Oxase/DH_mid-dom_sf"/>
</dbReference>
<feature type="domain" description="Acyl-CoA oxidase/dehydrogenase middle" evidence="8">
    <location>
        <begin position="129"/>
        <end position="223"/>
    </location>
</feature>
<reference evidence="10 11" key="1">
    <citation type="submission" date="2018-06" db="EMBL/GenBank/DDBJ databases">
        <title>Actinomadura craniellae sp. nov. isolated from marine sponge Craniella sp.</title>
        <authorList>
            <person name="Li L."/>
            <person name="Xu Q.H."/>
            <person name="Lin H.W."/>
            <person name="Lu Y.H."/>
        </authorList>
    </citation>
    <scope>NUCLEOTIDE SEQUENCE [LARGE SCALE GENOMIC DNA]</scope>
    <source>
        <strain evidence="10 11">LHW63021</strain>
    </source>
</reference>
<dbReference type="RefSeq" id="WP_111862952.1">
    <property type="nucleotide sequence ID" value="NZ_QLYX01000001.1"/>
</dbReference>
<dbReference type="OrthoDB" id="5167280at2"/>
<dbReference type="AlphaFoldDB" id="A0A365HD10"/>
<name>A0A365HD10_9ACTN</name>